<proteinExistence type="predicted"/>
<dbReference type="EMBL" id="BARW01001472">
    <property type="protein sequence ID" value="GAI60234.1"/>
    <property type="molecule type" value="Genomic_DNA"/>
</dbReference>
<comment type="caution">
    <text evidence="1">The sequence shown here is derived from an EMBL/GenBank/DDBJ whole genome shotgun (WGS) entry which is preliminary data.</text>
</comment>
<gene>
    <name evidence="1" type="ORF">S12H4_04678</name>
</gene>
<dbReference type="AlphaFoldDB" id="X1RXI9"/>
<sequence length="58" mass="6772">MVLDEVDKVEDHLMSFIEVSITPLLMRRLSIGPPKYKTKLESWIEWVGDLKAKTQQEV</sequence>
<protein>
    <submittedName>
        <fullName evidence="1">Uncharacterized protein</fullName>
    </submittedName>
</protein>
<evidence type="ECO:0000313" key="1">
    <source>
        <dbReference type="EMBL" id="GAI60234.1"/>
    </source>
</evidence>
<feature type="non-terminal residue" evidence="1">
    <location>
        <position position="58"/>
    </location>
</feature>
<name>X1RXI9_9ZZZZ</name>
<organism evidence="1">
    <name type="scientific">marine sediment metagenome</name>
    <dbReference type="NCBI Taxonomy" id="412755"/>
    <lineage>
        <taxon>unclassified sequences</taxon>
        <taxon>metagenomes</taxon>
        <taxon>ecological metagenomes</taxon>
    </lineage>
</organism>
<reference evidence="1" key="1">
    <citation type="journal article" date="2014" name="Front. Microbiol.">
        <title>High frequency of phylogenetically diverse reductive dehalogenase-homologous genes in deep subseafloor sedimentary metagenomes.</title>
        <authorList>
            <person name="Kawai M."/>
            <person name="Futagami T."/>
            <person name="Toyoda A."/>
            <person name="Takaki Y."/>
            <person name="Nishi S."/>
            <person name="Hori S."/>
            <person name="Arai W."/>
            <person name="Tsubouchi T."/>
            <person name="Morono Y."/>
            <person name="Uchiyama I."/>
            <person name="Ito T."/>
            <person name="Fujiyama A."/>
            <person name="Inagaki F."/>
            <person name="Takami H."/>
        </authorList>
    </citation>
    <scope>NUCLEOTIDE SEQUENCE</scope>
    <source>
        <strain evidence="1">Expedition CK06-06</strain>
    </source>
</reference>
<accession>X1RXI9</accession>